<organism evidence="2 3">
    <name type="scientific">Thalassomonas haliotis</name>
    <dbReference type="NCBI Taxonomy" id="485448"/>
    <lineage>
        <taxon>Bacteria</taxon>
        <taxon>Pseudomonadati</taxon>
        <taxon>Pseudomonadota</taxon>
        <taxon>Gammaproteobacteria</taxon>
        <taxon>Alteromonadales</taxon>
        <taxon>Colwelliaceae</taxon>
        <taxon>Thalassomonas</taxon>
    </lineage>
</organism>
<keyword evidence="1" id="KW-1133">Transmembrane helix</keyword>
<feature type="transmembrane region" description="Helical" evidence="1">
    <location>
        <begin position="21"/>
        <end position="43"/>
    </location>
</feature>
<evidence type="ECO:0000256" key="1">
    <source>
        <dbReference type="SAM" id="Phobius"/>
    </source>
</evidence>
<evidence type="ECO:0000313" key="2">
    <source>
        <dbReference type="EMBL" id="WDE12168.1"/>
    </source>
</evidence>
<dbReference type="EMBL" id="CP059693">
    <property type="protein sequence ID" value="WDE12168.1"/>
    <property type="molecule type" value="Genomic_DNA"/>
</dbReference>
<reference evidence="2 3" key="1">
    <citation type="journal article" date="2022" name="Mar. Drugs">
        <title>Bioassay-Guided Fractionation Leads to the Detection of Cholic Acid Generated by the Rare Thalassomonas sp.</title>
        <authorList>
            <person name="Pheiffer F."/>
            <person name="Schneider Y.K."/>
            <person name="Hansen E.H."/>
            <person name="Andersen J.H."/>
            <person name="Isaksson J."/>
            <person name="Busche T."/>
            <person name="R C."/>
            <person name="Kalinowski J."/>
            <person name="Zyl L.V."/>
            <person name="Trindade M."/>
        </authorList>
    </citation>
    <scope>NUCLEOTIDE SEQUENCE [LARGE SCALE GENOMIC DNA]</scope>
    <source>
        <strain evidence="2 3">A5K-61T</strain>
    </source>
</reference>
<proteinExistence type="predicted"/>
<keyword evidence="1" id="KW-0472">Membrane</keyword>
<keyword evidence="3" id="KW-1185">Reference proteome</keyword>
<protein>
    <submittedName>
        <fullName evidence="2">Uncharacterized protein</fullName>
    </submittedName>
</protein>
<accession>A0ABY7VEQ4</accession>
<dbReference type="RefSeq" id="WP_274052434.1">
    <property type="nucleotide sequence ID" value="NZ_CP059693.1"/>
</dbReference>
<name>A0ABY7VEQ4_9GAMM</name>
<dbReference type="Proteomes" id="UP001215231">
    <property type="component" value="Chromosome"/>
</dbReference>
<sequence length="223" mass="24735">MSVIKKSTQQTNQGAFTQTSIIGKSIVALCCIVLIAAVSIQFITLSPKQNYKVQVSIENYQPMMMQEKVVINEQLITQGAQVNKDQPVAKLDIIELSGQQSESYYLRAQQAGYYFQSPAGSKIIPAHQPIGYLLNNSPSDEYLFWLQEHPKNPLRAGADVTLMLGEQSITGRISMIFGPFTKDKGQKISIRLNKARDLSFMSPGSKLTLSVKEHPKTIAQLLS</sequence>
<keyword evidence="1" id="KW-0812">Transmembrane</keyword>
<evidence type="ECO:0000313" key="3">
    <source>
        <dbReference type="Proteomes" id="UP001215231"/>
    </source>
</evidence>
<gene>
    <name evidence="2" type="ORF">H3N35_01385</name>
</gene>